<dbReference type="RefSeq" id="WP_221929959.1">
    <property type="nucleotide sequence ID" value="NZ_FXTH01000005.1"/>
</dbReference>
<comment type="cofactor">
    <cofactor evidence="8">
        <name>Mg(2+)</name>
        <dbReference type="ChEBI" id="CHEBI:18420"/>
    </cofactor>
</comment>
<evidence type="ECO:0000259" key="11">
    <source>
        <dbReference type="Pfam" id="PF13089"/>
    </source>
</evidence>
<evidence type="ECO:0000256" key="4">
    <source>
        <dbReference type="ARBA" id="ARBA00022741"/>
    </source>
</evidence>
<dbReference type="NCBIfam" id="NF003918">
    <property type="entry name" value="PRK05443.1-2"/>
    <property type="match status" value="1"/>
</dbReference>
<comment type="similarity">
    <text evidence="8 9">Belongs to the polyphosphate kinase 1 (PPK1) family.</text>
</comment>
<evidence type="ECO:0000259" key="12">
    <source>
        <dbReference type="Pfam" id="PF13090"/>
    </source>
</evidence>
<dbReference type="GO" id="GO:0009358">
    <property type="term" value="C:polyphosphate kinase complex"/>
    <property type="evidence" value="ECO:0007669"/>
    <property type="project" value="InterPro"/>
</dbReference>
<reference evidence="14 15" key="1">
    <citation type="submission" date="2017-05" db="EMBL/GenBank/DDBJ databases">
        <authorList>
            <person name="Varghese N."/>
            <person name="Submissions S."/>
        </authorList>
    </citation>
    <scope>NUCLEOTIDE SEQUENCE [LARGE SCALE GENOMIC DNA]</scope>
    <source>
        <strain evidence="14 15">DSM 21194</strain>
    </source>
</reference>
<name>A0A521C9A3_9BACT</name>
<evidence type="ECO:0000259" key="10">
    <source>
        <dbReference type="Pfam" id="PF02503"/>
    </source>
</evidence>
<dbReference type="EC" id="2.7.4.1" evidence="8 9"/>
<dbReference type="AlphaFoldDB" id="A0A521C9A3"/>
<dbReference type="Pfam" id="PF02503">
    <property type="entry name" value="PP_kinase"/>
    <property type="match status" value="1"/>
</dbReference>
<comment type="PTM">
    <text evidence="8 9">An intermediate of this reaction is the autophosphorylated ppk in which a phosphate is covalently linked to a histidine residue through a N-P bond.</text>
</comment>
<feature type="domain" description="Polyphosphate kinase C-terminal" evidence="12">
    <location>
        <begin position="617"/>
        <end position="782"/>
    </location>
</feature>
<accession>A0A521C9A3</accession>
<proteinExistence type="inferred from homology"/>
<dbReference type="NCBIfam" id="NF003921">
    <property type="entry name" value="PRK05443.2-2"/>
    <property type="match status" value="1"/>
</dbReference>
<evidence type="ECO:0000256" key="2">
    <source>
        <dbReference type="ARBA" id="ARBA00022679"/>
    </source>
</evidence>
<feature type="domain" description="Polyphosphate kinase C-terminal" evidence="13">
    <location>
        <begin position="445"/>
        <end position="609"/>
    </location>
</feature>
<feature type="binding site" evidence="8">
    <location>
        <position position="678"/>
    </location>
    <ligand>
        <name>ATP</name>
        <dbReference type="ChEBI" id="CHEBI:30616"/>
    </ligand>
</feature>
<dbReference type="Proteomes" id="UP000317593">
    <property type="component" value="Unassembled WGS sequence"/>
</dbReference>
<dbReference type="InterPro" id="IPR041108">
    <property type="entry name" value="PP_kinase_C_1"/>
</dbReference>
<evidence type="ECO:0000256" key="3">
    <source>
        <dbReference type="ARBA" id="ARBA00022723"/>
    </source>
</evidence>
<dbReference type="InterPro" id="IPR054228">
    <property type="entry name" value="DUF6953"/>
</dbReference>
<dbReference type="Gene3D" id="3.30.870.10">
    <property type="entry name" value="Endonuclease Chain A"/>
    <property type="match status" value="2"/>
</dbReference>
<feature type="binding site" evidence="8">
    <location>
        <position position="706"/>
    </location>
    <ligand>
        <name>ATP</name>
        <dbReference type="ChEBI" id="CHEBI:30616"/>
    </ligand>
</feature>
<keyword evidence="15" id="KW-1185">Reference proteome</keyword>
<feature type="domain" description="Polyphosphate kinase middle" evidence="10">
    <location>
        <begin position="234"/>
        <end position="410"/>
    </location>
</feature>
<dbReference type="FunFam" id="3.30.870.10:FF:000001">
    <property type="entry name" value="Polyphosphate kinase"/>
    <property type="match status" value="1"/>
</dbReference>
<dbReference type="GO" id="GO:0006799">
    <property type="term" value="P:polyphosphate biosynthetic process"/>
    <property type="evidence" value="ECO:0007669"/>
    <property type="project" value="UniProtKB-UniRule"/>
</dbReference>
<dbReference type="PANTHER" id="PTHR30218:SF0">
    <property type="entry name" value="POLYPHOSPHATE KINASE"/>
    <property type="match status" value="1"/>
</dbReference>
<dbReference type="EMBL" id="FXTH01000005">
    <property type="protein sequence ID" value="SMO55954.1"/>
    <property type="molecule type" value="Genomic_DNA"/>
</dbReference>
<dbReference type="CDD" id="cd09165">
    <property type="entry name" value="PLDc_PaPPK1_C1_like"/>
    <property type="match status" value="1"/>
</dbReference>
<dbReference type="InterPro" id="IPR025198">
    <property type="entry name" value="PPK_N_dom"/>
</dbReference>
<gene>
    <name evidence="8" type="primary">ppk</name>
    <name evidence="14" type="ORF">SAMN06265218_105165</name>
</gene>
<comment type="catalytic activity">
    <reaction evidence="8 9">
        <text>[phosphate](n) + ATP = [phosphate](n+1) + ADP</text>
        <dbReference type="Rhea" id="RHEA:19573"/>
        <dbReference type="Rhea" id="RHEA-COMP:9859"/>
        <dbReference type="Rhea" id="RHEA-COMP:14280"/>
        <dbReference type="ChEBI" id="CHEBI:16838"/>
        <dbReference type="ChEBI" id="CHEBI:30616"/>
        <dbReference type="ChEBI" id="CHEBI:456216"/>
        <dbReference type="EC" id="2.7.4.1"/>
    </reaction>
</comment>
<dbReference type="CDD" id="cd09168">
    <property type="entry name" value="PLDc_PaPPK1_C2_like"/>
    <property type="match status" value="1"/>
</dbReference>
<dbReference type="InterPro" id="IPR024953">
    <property type="entry name" value="PP_kinase_middle"/>
</dbReference>
<evidence type="ECO:0000256" key="9">
    <source>
        <dbReference type="RuleBase" id="RU003800"/>
    </source>
</evidence>
<protein>
    <recommendedName>
        <fullName evidence="8 9">Polyphosphate kinase</fullName>
        <ecNumber evidence="8 9">2.7.4.1</ecNumber>
    </recommendedName>
    <alternativeName>
        <fullName evidence="8">ATP-polyphosphate phosphotransferase</fullName>
    </alternativeName>
    <alternativeName>
        <fullName evidence="8">Polyphosphoric acid kinase</fullName>
    </alternativeName>
</protein>
<evidence type="ECO:0000256" key="5">
    <source>
        <dbReference type="ARBA" id="ARBA00022777"/>
    </source>
</evidence>
<dbReference type="GO" id="GO:0046872">
    <property type="term" value="F:metal ion binding"/>
    <property type="evidence" value="ECO:0007669"/>
    <property type="project" value="UniProtKB-KW"/>
</dbReference>
<keyword evidence="1 8" id="KW-0597">Phosphoprotein</keyword>
<feature type="binding site" evidence="8">
    <location>
        <position position="582"/>
    </location>
    <ligand>
        <name>ATP</name>
        <dbReference type="ChEBI" id="CHEBI:30616"/>
    </ligand>
</feature>
<evidence type="ECO:0000256" key="8">
    <source>
        <dbReference type="HAMAP-Rule" id="MF_00347"/>
    </source>
</evidence>
<keyword evidence="2 8" id="KW-0808">Transferase</keyword>
<dbReference type="Gene3D" id="3.30.1840.10">
    <property type="entry name" value="Polyphosphate kinase middle domain"/>
    <property type="match status" value="1"/>
</dbReference>
<dbReference type="GO" id="GO:0008976">
    <property type="term" value="F:polyphosphate kinase activity"/>
    <property type="evidence" value="ECO:0007669"/>
    <property type="project" value="UniProtKB-UniRule"/>
</dbReference>
<dbReference type="HAMAP" id="MF_00347">
    <property type="entry name" value="Polyphosphate_kinase"/>
    <property type="match status" value="1"/>
</dbReference>
<evidence type="ECO:0000313" key="15">
    <source>
        <dbReference type="Proteomes" id="UP000317593"/>
    </source>
</evidence>
<dbReference type="InterPro" id="IPR025200">
    <property type="entry name" value="PPK_C_dom2"/>
</dbReference>
<dbReference type="Pfam" id="PF17941">
    <property type="entry name" value="PP_kinase_C_1"/>
    <property type="match status" value="1"/>
</dbReference>
<evidence type="ECO:0000256" key="7">
    <source>
        <dbReference type="ARBA" id="ARBA00022842"/>
    </source>
</evidence>
<feature type="binding site" evidence="8">
    <location>
        <position position="489"/>
    </location>
    <ligand>
        <name>Mg(2+)</name>
        <dbReference type="ChEBI" id="CHEBI:18420"/>
    </ligand>
</feature>
<evidence type="ECO:0000313" key="14">
    <source>
        <dbReference type="EMBL" id="SMO55954.1"/>
    </source>
</evidence>
<dbReference type="GO" id="GO:0005524">
    <property type="term" value="F:ATP binding"/>
    <property type="evidence" value="ECO:0007669"/>
    <property type="project" value="UniProtKB-KW"/>
</dbReference>
<dbReference type="InterPro" id="IPR036832">
    <property type="entry name" value="PPK_N_dom_sf"/>
</dbReference>
<feature type="domain" description="Polyphosphate kinase N-terminal" evidence="11">
    <location>
        <begin position="118"/>
        <end position="219"/>
    </location>
</feature>
<dbReference type="InterPro" id="IPR036830">
    <property type="entry name" value="PP_kinase_middle_dom_sf"/>
</dbReference>
<dbReference type="Pfam" id="PF13089">
    <property type="entry name" value="PP_kinase_N"/>
    <property type="match status" value="1"/>
</dbReference>
<keyword evidence="3 8" id="KW-0479">Metal-binding</keyword>
<evidence type="ECO:0000256" key="6">
    <source>
        <dbReference type="ARBA" id="ARBA00022840"/>
    </source>
</evidence>
<dbReference type="Pfam" id="PF13090">
    <property type="entry name" value="PP_kinase_C"/>
    <property type="match status" value="1"/>
</dbReference>
<feature type="active site" description="Phosphohistidine intermediate" evidence="8">
    <location>
        <position position="549"/>
    </location>
</feature>
<organism evidence="14 15">
    <name type="scientific">Fodinibius sediminis</name>
    <dbReference type="NCBI Taxonomy" id="1214077"/>
    <lineage>
        <taxon>Bacteria</taxon>
        <taxon>Pseudomonadati</taxon>
        <taxon>Balneolota</taxon>
        <taxon>Balneolia</taxon>
        <taxon>Balneolales</taxon>
        <taxon>Balneolaceae</taxon>
        <taxon>Fodinibius</taxon>
    </lineage>
</organism>
<evidence type="ECO:0000256" key="1">
    <source>
        <dbReference type="ARBA" id="ARBA00022553"/>
    </source>
</evidence>
<dbReference type="NCBIfam" id="NF003917">
    <property type="entry name" value="PRK05443.1-1"/>
    <property type="match status" value="1"/>
</dbReference>
<dbReference type="Gene3D" id="1.20.58.310">
    <property type="entry name" value="Polyphosphate kinase N-terminal domain"/>
    <property type="match status" value="1"/>
</dbReference>
<dbReference type="InterPro" id="IPR003414">
    <property type="entry name" value="PP_kinase"/>
</dbReference>
<sequence>MTEPTPQKIAVWLINEIKTKRKLNRSEAVAGIETHFGSEYIKLNSKGSRTFSEPIKKVFRKLKDSSIFWNVDEQAWTIKDNGTNDSRHPHVPEPSMLPHAVRAQDIPDHAPLDHPALYLNQELGWLDFNWRVLYQAIDPRTPLLEKVRFVAIASGNLDEFIQKRVGGLKRQEAAGVYGLSPDGRTPVRQLQLVQQQTTIMQQKISEVWNHSLQAALEKEASLKVATYDTLSKQQQQKLNNYFDDHIYPTLTPLAVDPGHPFPFISNLSLSLAIKLKKPERDAFNFARLKIPSNQQRWFPVESSQAAFQYVPIEEIIRRNAHKLFPGMQIESTCMFRITRNADLRRNEEEAEDLLSLISEELRERRFAEIVRMEIEENVDSEVLNLLKNELKLESNDIVKVEGLLDLTGLHPIADKNLPGLRYEKWNPVVPEPLHHEGETEAEQTIFDIIRKGDILVHHPYESFSASVRRLIEEAADDPDVLAIKQTLYRTSENSPIVKALIRAAEKGKQVAVLVEVKARFDEASNIEWGKMLENAGVHVAYGLVGLKTHAKVALIVRREGDEYATYCHIGTGNYHIQTAEVYTDLGILTSDPDIGYDITNLFHYLTGYAPDQQYRKLLVAPNDLRKGFYALIEKEIAIARSGGNGRIIAKMNALDDVEIIQKLYQASRAGVTIDLIVRGHARIRPQLPGYSDNIRLISIIGRFLEHDRIYYFGNDGEPKIYIGSGDWRYRNLNERVEALIPITLPELKNRIAYILQKALEDNRLAWEMQSDGSYRLRTPKAGNKERNFHSMMMKDAQKRALV</sequence>
<dbReference type="SUPFAM" id="SSF143724">
    <property type="entry name" value="PHP14-like"/>
    <property type="match status" value="1"/>
</dbReference>
<dbReference type="SUPFAM" id="SSF140356">
    <property type="entry name" value="PPK N-terminal domain-like"/>
    <property type="match status" value="1"/>
</dbReference>
<evidence type="ECO:0000259" key="13">
    <source>
        <dbReference type="Pfam" id="PF17941"/>
    </source>
</evidence>
<dbReference type="PANTHER" id="PTHR30218">
    <property type="entry name" value="POLYPHOSPHATE KINASE"/>
    <property type="match status" value="1"/>
</dbReference>
<dbReference type="SUPFAM" id="SSF56024">
    <property type="entry name" value="Phospholipase D/nuclease"/>
    <property type="match status" value="2"/>
</dbReference>
<comment type="function">
    <text evidence="8 9">Catalyzes the reversible transfer of the terminal phosphate of ATP to form a long-chain polyphosphate (polyP).</text>
</comment>
<keyword evidence="7 8" id="KW-0460">Magnesium</keyword>
<feature type="binding site" evidence="8">
    <location>
        <position position="156"/>
    </location>
    <ligand>
        <name>ATP</name>
        <dbReference type="ChEBI" id="CHEBI:30616"/>
    </ligand>
</feature>
<dbReference type="Pfam" id="PF22266">
    <property type="entry name" value="DUF6953"/>
    <property type="match status" value="1"/>
</dbReference>
<keyword evidence="4 8" id="KW-0547">Nucleotide-binding</keyword>
<keyword evidence="5 8" id="KW-0418">Kinase</keyword>
<dbReference type="NCBIfam" id="TIGR03705">
    <property type="entry name" value="poly_P_kin"/>
    <property type="match status" value="1"/>
</dbReference>
<keyword evidence="6 8" id="KW-0067">ATP-binding</keyword>
<feature type="binding site" evidence="8">
    <location>
        <position position="519"/>
    </location>
    <ligand>
        <name>Mg(2+)</name>
        <dbReference type="ChEBI" id="CHEBI:18420"/>
    </ligand>
</feature>